<name>A0A3N1PAY3_9GAMM</name>
<dbReference type="InterPro" id="IPR005116">
    <property type="entry name" value="Transp-assoc_OB_typ1"/>
</dbReference>
<comment type="similarity">
    <text evidence="1 5">Belongs to the ModE family.</text>
</comment>
<dbReference type="RefSeq" id="WP_123421545.1">
    <property type="nucleotide sequence ID" value="NZ_RJUL01000005.1"/>
</dbReference>
<dbReference type="PROSITE" id="PS51866">
    <property type="entry name" value="MOP"/>
    <property type="match status" value="2"/>
</dbReference>
<dbReference type="InterPro" id="IPR000847">
    <property type="entry name" value="LysR_HTH_N"/>
</dbReference>
<feature type="region of interest" description="Required for dimer formation and molybdate binding" evidence="6">
    <location>
        <begin position="131"/>
        <end position="139"/>
    </location>
</feature>
<dbReference type="SUPFAM" id="SSF46785">
    <property type="entry name" value="Winged helix' DNA-binding domain"/>
    <property type="match status" value="1"/>
</dbReference>
<evidence type="ECO:0000313" key="9">
    <source>
        <dbReference type="Proteomes" id="UP000268033"/>
    </source>
</evidence>
<sequence length="269" mass="28327">MTKPQGPKGQLQGDIFWSNGQQPLAEAQVALLKAVEQSGSISKAAKLVGISYKTAWDRIDAMNNMSSQALVSRTTGGAQGGGTRLTEHGLRIVAGFEQLQDEHRRFIAQLGHKVQSLNDVASFMKGGSLHTSARNQFRGLIRRISASAINTEVELDIGAGQPLVAMITRDSVERLGLLEGSEVIALVKASSVIVSTDTAIQTSARNKLVGKVARVLTGSVNSDITIDIGGNKAVSAIVTNESAKNLALAEGIEACALFKAPSVILLKEG</sequence>
<keyword evidence="3 5" id="KW-0500">Molybdenum</keyword>
<dbReference type="SUPFAM" id="SSF50331">
    <property type="entry name" value="MOP-like"/>
    <property type="match status" value="2"/>
</dbReference>
<evidence type="ECO:0000259" key="7">
    <source>
        <dbReference type="PROSITE" id="PS51866"/>
    </source>
</evidence>
<dbReference type="Gene3D" id="2.40.50.100">
    <property type="match status" value="2"/>
</dbReference>
<dbReference type="InterPro" id="IPR008995">
    <property type="entry name" value="Mo/tungstate-bd_C_term_dom"/>
</dbReference>
<keyword evidence="4" id="KW-0677">Repeat</keyword>
<dbReference type="Gene3D" id="1.10.10.10">
    <property type="entry name" value="Winged helix-like DNA-binding domain superfamily/Winged helix DNA-binding domain"/>
    <property type="match status" value="1"/>
</dbReference>
<evidence type="ECO:0000256" key="5">
    <source>
        <dbReference type="PIRNR" id="PIRNR005763"/>
    </source>
</evidence>
<gene>
    <name evidence="8" type="ORF">EDC28_10584</name>
</gene>
<evidence type="ECO:0000313" key="8">
    <source>
        <dbReference type="EMBL" id="ROQ25775.1"/>
    </source>
</evidence>
<keyword evidence="9" id="KW-1185">Reference proteome</keyword>
<evidence type="ECO:0000256" key="6">
    <source>
        <dbReference type="PIRSR" id="PIRSR005763-1"/>
    </source>
</evidence>
<reference evidence="8 9" key="1">
    <citation type="submission" date="2018-11" db="EMBL/GenBank/DDBJ databases">
        <title>Genomic Encyclopedia of Type Strains, Phase IV (KMG-IV): sequencing the most valuable type-strain genomes for metagenomic binning, comparative biology and taxonomic classification.</title>
        <authorList>
            <person name="Goeker M."/>
        </authorList>
    </citation>
    <scope>NUCLEOTIDE SEQUENCE [LARGE SCALE GENOMIC DNA]</scope>
    <source>
        <strain evidence="8 9">DSM 21945</strain>
    </source>
</reference>
<dbReference type="STRING" id="584787.GCA_001247655_02843"/>
<evidence type="ECO:0000256" key="2">
    <source>
        <dbReference type="ARBA" id="ARBA00022448"/>
    </source>
</evidence>
<dbReference type="InterPro" id="IPR051815">
    <property type="entry name" value="Molybdate_resp_trans_reg"/>
</dbReference>
<proteinExistence type="inferred from homology"/>
<dbReference type="InterPro" id="IPR016462">
    <property type="entry name" value="ModE"/>
</dbReference>
<dbReference type="AlphaFoldDB" id="A0A3N1PAY3"/>
<dbReference type="GO" id="GO:0030151">
    <property type="term" value="F:molybdenum ion binding"/>
    <property type="evidence" value="ECO:0007669"/>
    <property type="project" value="UniProtKB-UniRule"/>
</dbReference>
<evidence type="ECO:0000256" key="3">
    <source>
        <dbReference type="ARBA" id="ARBA00022505"/>
    </source>
</evidence>
<organism evidence="8 9">
    <name type="scientific">Gallaecimonas pentaromativorans</name>
    <dbReference type="NCBI Taxonomy" id="584787"/>
    <lineage>
        <taxon>Bacteria</taxon>
        <taxon>Pseudomonadati</taxon>
        <taxon>Pseudomonadota</taxon>
        <taxon>Gammaproteobacteria</taxon>
        <taxon>Enterobacterales</taxon>
        <taxon>Gallaecimonadaceae</taxon>
        <taxon>Gallaecimonas</taxon>
    </lineage>
</organism>
<dbReference type="Pfam" id="PF03459">
    <property type="entry name" value="TOBE"/>
    <property type="match status" value="2"/>
</dbReference>
<accession>A0A3N1PAY3</accession>
<evidence type="ECO:0000256" key="1">
    <source>
        <dbReference type="ARBA" id="ARBA00008110"/>
    </source>
</evidence>
<dbReference type="GO" id="GO:0003700">
    <property type="term" value="F:DNA-binding transcription factor activity"/>
    <property type="evidence" value="ECO:0007669"/>
    <property type="project" value="InterPro"/>
</dbReference>
<keyword evidence="2 5" id="KW-0813">Transport</keyword>
<feature type="domain" description="Mop" evidence="7">
    <location>
        <begin position="201"/>
        <end position="267"/>
    </location>
</feature>
<dbReference type="EMBL" id="RJUL01000005">
    <property type="protein sequence ID" value="ROQ25775.1"/>
    <property type="molecule type" value="Genomic_DNA"/>
</dbReference>
<protein>
    <submittedName>
        <fullName evidence="8">Molybdate transport system regulatory protein</fullName>
    </submittedName>
</protein>
<dbReference type="PANTHER" id="PTHR30432">
    <property type="entry name" value="TRANSCRIPTIONAL REGULATOR MODE"/>
    <property type="match status" value="1"/>
</dbReference>
<dbReference type="Proteomes" id="UP000268033">
    <property type="component" value="Unassembled WGS sequence"/>
</dbReference>
<evidence type="ECO:0000256" key="4">
    <source>
        <dbReference type="ARBA" id="ARBA00022737"/>
    </source>
</evidence>
<dbReference type="InterPro" id="IPR036388">
    <property type="entry name" value="WH-like_DNA-bd_sf"/>
</dbReference>
<dbReference type="InterPro" id="IPR036390">
    <property type="entry name" value="WH_DNA-bd_sf"/>
</dbReference>
<dbReference type="InterPro" id="IPR004606">
    <property type="entry name" value="Mop_domain"/>
</dbReference>
<dbReference type="PANTHER" id="PTHR30432:SF1">
    <property type="entry name" value="DNA-BINDING TRANSCRIPTIONAL DUAL REGULATOR MODE"/>
    <property type="match status" value="1"/>
</dbReference>
<dbReference type="GO" id="GO:0015689">
    <property type="term" value="P:molybdate ion transport"/>
    <property type="evidence" value="ECO:0007669"/>
    <property type="project" value="UniProtKB-UniRule"/>
</dbReference>
<dbReference type="Pfam" id="PF00126">
    <property type="entry name" value="HTH_1"/>
    <property type="match status" value="1"/>
</dbReference>
<dbReference type="PIRSF" id="PIRSF005763">
    <property type="entry name" value="Txn_reg_ModE"/>
    <property type="match status" value="1"/>
</dbReference>
<comment type="caution">
    <text evidence="8">The sequence shown here is derived from an EMBL/GenBank/DDBJ whole genome shotgun (WGS) entry which is preliminary data.</text>
</comment>
<feature type="domain" description="Mop" evidence="7">
    <location>
        <begin position="130"/>
        <end position="196"/>
    </location>
</feature>
<dbReference type="NCBIfam" id="TIGR00638">
    <property type="entry name" value="Mop"/>
    <property type="match status" value="2"/>
</dbReference>